<proteinExistence type="predicted"/>
<reference evidence="1 3" key="1">
    <citation type="submission" date="2023-11" db="EMBL/GenBank/DDBJ databases">
        <title>Scandinavium wanjuensis sp. nov., isolated from lettuce South Korea.</title>
        <authorList>
            <person name="Park J."/>
            <person name="Park S."/>
            <person name="Oh K.K."/>
            <person name="Cho G.S."/>
            <person name="Franz C.M.A.P."/>
        </authorList>
    </citation>
    <scope>NUCLEOTIDE SEQUENCE</scope>
    <source>
        <strain evidence="1">V105_12</strain>
        <strain evidence="2 3">V105_6</strain>
    </source>
</reference>
<evidence type="ECO:0000313" key="4">
    <source>
        <dbReference type="Proteomes" id="UP001282336"/>
    </source>
</evidence>
<gene>
    <name evidence="2" type="ORF">SIK69_04620</name>
    <name evidence="1" type="ORF">SIL20_03015</name>
</gene>
<keyword evidence="3" id="KW-1185">Reference proteome</keyword>
<sequence>MSHYLSPGAYLPHDAPMLLLERVLNVSEEQATCQVTVTRRGVLAPFIDASGNLPGWYALELMAQTVGVWSGWHRQQNGEAQISLGMVLGARELKCVAGEFAADSVLEVTVTLLMQDERFGSFECEIIADGKKLASGRVNTFQPTSEELNSLFEQRKSS</sequence>
<comment type="caution">
    <text evidence="1">The sequence shown here is derived from an EMBL/GenBank/DDBJ whole genome shotgun (WGS) entry which is preliminary data.</text>
</comment>
<dbReference type="PIRSF" id="PIRSF020565">
    <property type="entry name" value="3Ho_Ac_ACP_DH_prd"/>
    <property type="match status" value="1"/>
</dbReference>
<dbReference type="Proteomes" id="UP001282336">
    <property type="component" value="Unassembled WGS sequence"/>
</dbReference>
<accession>A0AAJ2S5S9</accession>
<dbReference type="EMBL" id="JAWXRC010000018">
    <property type="protein sequence ID" value="MDX6030486.1"/>
    <property type="molecule type" value="Genomic_DNA"/>
</dbReference>
<evidence type="ECO:0000313" key="2">
    <source>
        <dbReference type="EMBL" id="MDX6039477.1"/>
    </source>
</evidence>
<dbReference type="SUPFAM" id="SSF54637">
    <property type="entry name" value="Thioesterase/thiol ester dehydrase-isomerase"/>
    <property type="match status" value="1"/>
</dbReference>
<dbReference type="Pfam" id="PF22817">
    <property type="entry name" value="ApeP-like"/>
    <property type="match status" value="1"/>
</dbReference>
<dbReference type="InterPro" id="IPR016776">
    <property type="entry name" value="ApeP-like_dehydratase"/>
</dbReference>
<protein>
    <submittedName>
        <fullName evidence="1">3-hydroxy-fatty acyl-ACP dehydratase</fullName>
    </submittedName>
</protein>
<dbReference type="Proteomes" id="UP001275664">
    <property type="component" value="Unassembled WGS sequence"/>
</dbReference>
<dbReference type="InterPro" id="IPR029069">
    <property type="entry name" value="HotDog_dom_sf"/>
</dbReference>
<dbReference type="RefSeq" id="WP_319627097.1">
    <property type="nucleotide sequence ID" value="NZ_JAWXRB010000002.1"/>
</dbReference>
<dbReference type="EMBL" id="JAWXRD010000003">
    <property type="protein sequence ID" value="MDX6039477.1"/>
    <property type="molecule type" value="Genomic_DNA"/>
</dbReference>
<organism evidence="1 4">
    <name type="scientific">Scandinavium lactucae</name>
    <dbReference type="NCBI Taxonomy" id="3095028"/>
    <lineage>
        <taxon>Bacteria</taxon>
        <taxon>Pseudomonadati</taxon>
        <taxon>Pseudomonadota</taxon>
        <taxon>Gammaproteobacteria</taxon>
        <taxon>Enterobacterales</taxon>
        <taxon>Enterobacteriaceae</taxon>
        <taxon>Scandinavium</taxon>
    </lineage>
</organism>
<dbReference type="CDD" id="cd01289">
    <property type="entry name" value="FabA_like"/>
    <property type="match status" value="1"/>
</dbReference>
<dbReference type="Gene3D" id="3.10.129.10">
    <property type="entry name" value="Hotdog Thioesterase"/>
    <property type="match status" value="1"/>
</dbReference>
<name>A0AAJ2S5S9_9ENTR</name>
<evidence type="ECO:0000313" key="1">
    <source>
        <dbReference type="EMBL" id="MDX6030486.1"/>
    </source>
</evidence>
<dbReference type="AlphaFoldDB" id="A0AAJ2S5S9"/>
<evidence type="ECO:0000313" key="3">
    <source>
        <dbReference type="Proteomes" id="UP001275664"/>
    </source>
</evidence>